<reference evidence="2" key="1">
    <citation type="submission" date="2015-07" db="EMBL/GenBank/DDBJ databases">
        <title>MeaNS - Measles Nucleotide Surveillance Program.</title>
        <authorList>
            <person name="Tran T."/>
            <person name="Druce J."/>
        </authorList>
    </citation>
    <scope>NUCLEOTIDE SEQUENCE</scope>
    <source>
        <strain evidence="2">UCB-OBI-ISO-001</strain>
        <tissue evidence="2">Gonad</tissue>
    </source>
</reference>
<feature type="transmembrane region" description="Helical" evidence="1">
    <location>
        <begin position="21"/>
        <end position="37"/>
    </location>
</feature>
<protein>
    <submittedName>
        <fullName evidence="2">Uncharacterized protein</fullName>
    </submittedName>
</protein>
<keyword evidence="1" id="KW-0472">Membrane</keyword>
<dbReference type="EMBL" id="KQ424942">
    <property type="protein sequence ID" value="KOF70207.1"/>
    <property type="molecule type" value="Genomic_DNA"/>
</dbReference>
<organism evidence="2">
    <name type="scientific">Octopus bimaculoides</name>
    <name type="common">California two-spotted octopus</name>
    <dbReference type="NCBI Taxonomy" id="37653"/>
    <lineage>
        <taxon>Eukaryota</taxon>
        <taxon>Metazoa</taxon>
        <taxon>Spiralia</taxon>
        <taxon>Lophotrochozoa</taxon>
        <taxon>Mollusca</taxon>
        <taxon>Cephalopoda</taxon>
        <taxon>Coleoidea</taxon>
        <taxon>Octopodiformes</taxon>
        <taxon>Octopoda</taxon>
        <taxon>Incirrata</taxon>
        <taxon>Octopodidae</taxon>
        <taxon>Octopus</taxon>
    </lineage>
</organism>
<evidence type="ECO:0000313" key="2">
    <source>
        <dbReference type="EMBL" id="KOF70207.1"/>
    </source>
</evidence>
<accession>A0A0L8FZP3</accession>
<sequence>MNRLTASLLRGIKVYHKTEEVFYLFISLFFFVLVIHLKTTPIMHNGKIEGFHFVLA</sequence>
<keyword evidence="1" id="KW-0812">Transmembrane</keyword>
<keyword evidence="1" id="KW-1133">Transmembrane helix</keyword>
<gene>
    <name evidence="2" type="ORF">OCBIM_22003295mg</name>
</gene>
<dbReference type="AlphaFoldDB" id="A0A0L8FZP3"/>
<evidence type="ECO:0000256" key="1">
    <source>
        <dbReference type="SAM" id="Phobius"/>
    </source>
</evidence>
<proteinExistence type="predicted"/>
<name>A0A0L8FZP3_OCTBM</name>